<organism evidence="2 3">
    <name type="scientific">Bradymonas sediminis</name>
    <dbReference type="NCBI Taxonomy" id="1548548"/>
    <lineage>
        <taxon>Bacteria</taxon>
        <taxon>Deltaproteobacteria</taxon>
        <taxon>Bradymonadales</taxon>
        <taxon>Bradymonadaceae</taxon>
        <taxon>Bradymonas</taxon>
    </lineage>
</organism>
<name>A0A2Z4FMQ1_9DELT</name>
<dbReference type="AlphaFoldDB" id="A0A2Z4FMQ1"/>
<feature type="domain" description="M23ase beta-sheet core" evidence="1">
    <location>
        <begin position="175"/>
        <end position="267"/>
    </location>
</feature>
<accession>A0A2Z4FMQ1</accession>
<protein>
    <recommendedName>
        <fullName evidence="1">M23ase beta-sheet core domain-containing protein</fullName>
    </recommendedName>
</protein>
<dbReference type="InterPro" id="IPR011055">
    <property type="entry name" value="Dup_hybrid_motif"/>
</dbReference>
<dbReference type="GO" id="GO:0004222">
    <property type="term" value="F:metalloendopeptidase activity"/>
    <property type="evidence" value="ECO:0007669"/>
    <property type="project" value="TreeGrafter"/>
</dbReference>
<keyword evidence="3" id="KW-1185">Reference proteome</keyword>
<dbReference type="InterPro" id="IPR016047">
    <property type="entry name" value="M23ase_b-sheet_dom"/>
</dbReference>
<dbReference type="Proteomes" id="UP000249799">
    <property type="component" value="Chromosome"/>
</dbReference>
<evidence type="ECO:0000259" key="1">
    <source>
        <dbReference type="Pfam" id="PF01551"/>
    </source>
</evidence>
<dbReference type="Gene3D" id="2.70.70.10">
    <property type="entry name" value="Glucose Permease (Domain IIA)"/>
    <property type="match status" value="1"/>
</dbReference>
<reference evidence="2 3" key="1">
    <citation type="submission" date="2018-06" db="EMBL/GenBank/DDBJ databases">
        <title>Lujinxingia sediminis gen. nov. sp. nov., a new facultative anaerobic member of the class Deltaproteobacteria, and proposal of Lujinxingaceae fam. nov.</title>
        <authorList>
            <person name="Guo L.-Y."/>
            <person name="Li C.-M."/>
            <person name="Wang S."/>
            <person name="Du Z.-J."/>
        </authorList>
    </citation>
    <scope>NUCLEOTIDE SEQUENCE [LARGE SCALE GENOMIC DNA]</scope>
    <source>
        <strain evidence="2 3">FA350</strain>
    </source>
</reference>
<proteinExistence type="predicted"/>
<dbReference type="PANTHER" id="PTHR21666:SF270">
    <property type="entry name" value="MUREIN HYDROLASE ACTIVATOR ENVC"/>
    <property type="match status" value="1"/>
</dbReference>
<dbReference type="Pfam" id="PF01551">
    <property type="entry name" value="Peptidase_M23"/>
    <property type="match status" value="1"/>
</dbReference>
<dbReference type="RefSeq" id="WP_111335459.1">
    <property type="nucleotide sequence ID" value="NZ_CP030032.1"/>
</dbReference>
<dbReference type="OrthoDB" id="9795421at2"/>
<gene>
    <name evidence="2" type="ORF">DN745_13005</name>
</gene>
<evidence type="ECO:0000313" key="2">
    <source>
        <dbReference type="EMBL" id="AWV90202.1"/>
    </source>
</evidence>
<dbReference type="InterPro" id="IPR050570">
    <property type="entry name" value="Cell_wall_metabolism_enzyme"/>
</dbReference>
<sequence length="311" mass="34803">MSQDETARKTAAPKSFPWELWSQVAVMMAGIALLGWVLVFMRLGIVSVYIHSFILSTLGILTLPVIFWGLTKTIFNQPIFRWPRTIAYLLLVLIALFCNVPMFAVPLSTEDWESTHDYRLPVEGEWVTTAGGDSKKTNYHATTATYRWGYDFTRVEDGKRFKNEGKELSDYYCFGEPVFSAVEGKVVKLERKHEDNAPNVVTDEGPLGNYVVIKVDEAEYLYIAQLKKRSIPVKVGDTVAPGDKVGECGNSGRAMLPHVHIHLQNTGDFPVAESLPLRFSNYLADGEAVEKGMPQGPSDKDPLLGQRVENQ</sequence>
<dbReference type="EMBL" id="CP030032">
    <property type="protein sequence ID" value="AWV90202.1"/>
    <property type="molecule type" value="Genomic_DNA"/>
</dbReference>
<dbReference type="CDD" id="cd12797">
    <property type="entry name" value="M23_peptidase"/>
    <property type="match status" value="1"/>
</dbReference>
<dbReference type="KEGG" id="bsed:DN745_13005"/>
<dbReference type="PANTHER" id="PTHR21666">
    <property type="entry name" value="PEPTIDASE-RELATED"/>
    <property type="match status" value="1"/>
</dbReference>
<dbReference type="SUPFAM" id="SSF51261">
    <property type="entry name" value="Duplicated hybrid motif"/>
    <property type="match status" value="1"/>
</dbReference>
<evidence type="ECO:0000313" key="3">
    <source>
        <dbReference type="Proteomes" id="UP000249799"/>
    </source>
</evidence>